<sequence length="144" mass="15055">MASKIVVGYDGSTSARTALNFALDVAKAQGGSIVVAHVLEWSPYSFLSASELAERHKRRTEELERAETALIQPLLKDLETSGVDVTATVKYGNIAEVLVSIAKSEGANHVVIGRTGHSALSSRLFGSVAGSLAQAAPVPVTIVP</sequence>
<feature type="domain" description="UspA" evidence="2">
    <location>
        <begin position="1"/>
        <end position="144"/>
    </location>
</feature>
<dbReference type="PRINTS" id="PR01438">
    <property type="entry name" value="UNVRSLSTRESS"/>
</dbReference>
<dbReference type="InterPro" id="IPR006016">
    <property type="entry name" value="UspA"/>
</dbReference>
<evidence type="ECO:0000313" key="3">
    <source>
        <dbReference type="EMBL" id="ATF06820.1"/>
    </source>
</evidence>
<reference evidence="3 4" key="1">
    <citation type="journal article" date="2017" name="Front. Microbiol.">
        <title>Phaeobacter piscinae sp. nov., a species of the Roseobacter group and potential aquaculture probiont.</title>
        <authorList>
            <person name="Sonnenschein E.C."/>
            <person name="Phippen C.B.W."/>
            <person name="Nielsen K.F."/>
            <person name="Mateiu R.V."/>
            <person name="Melchiorsen J."/>
            <person name="Gram L."/>
            <person name="Overmann J."/>
            <person name="Freese H.M."/>
        </authorList>
    </citation>
    <scope>NUCLEOTIDE SEQUENCE [LARGE SCALE GENOMIC DNA]</scope>
    <source>
        <strain evidence="3 4">P63</strain>
    </source>
</reference>
<protein>
    <submittedName>
        <fullName evidence="3">Universal stress protein</fullName>
    </submittedName>
</protein>
<dbReference type="PANTHER" id="PTHR46268:SF6">
    <property type="entry name" value="UNIVERSAL STRESS PROTEIN UP12"/>
    <property type="match status" value="1"/>
</dbReference>
<accession>A0AAC9ZAG6</accession>
<dbReference type="InterPro" id="IPR006015">
    <property type="entry name" value="Universal_stress_UspA"/>
</dbReference>
<proteinExistence type="inferred from homology"/>
<dbReference type="EMBL" id="CP010784">
    <property type="protein sequence ID" value="ATF06820.1"/>
    <property type="molecule type" value="Genomic_DNA"/>
</dbReference>
<dbReference type="GeneID" id="31847148"/>
<evidence type="ECO:0000256" key="1">
    <source>
        <dbReference type="ARBA" id="ARBA00008791"/>
    </source>
</evidence>
<dbReference type="CDD" id="cd00293">
    <property type="entry name" value="USP-like"/>
    <property type="match status" value="1"/>
</dbReference>
<dbReference type="Proteomes" id="UP000217545">
    <property type="component" value="Chromosome"/>
</dbReference>
<organism evidence="3 4">
    <name type="scientific">Phaeobacter gallaeciensis</name>
    <dbReference type="NCBI Taxonomy" id="60890"/>
    <lineage>
        <taxon>Bacteria</taxon>
        <taxon>Pseudomonadati</taxon>
        <taxon>Pseudomonadota</taxon>
        <taxon>Alphaproteobacteria</taxon>
        <taxon>Rhodobacterales</taxon>
        <taxon>Roseobacteraceae</taxon>
        <taxon>Phaeobacter</taxon>
    </lineage>
</organism>
<dbReference type="InterPro" id="IPR014729">
    <property type="entry name" value="Rossmann-like_a/b/a_fold"/>
</dbReference>
<dbReference type="RefSeq" id="WP_024098144.1">
    <property type="nucleotide sequence ID" value="NZ_CP010588.1"/>
</dbReference>
<gene>
    <name evidence="3" type="ORF">PhaeoP63_02768</name>
</gene>
<evidence type="ECO:0000313" key="4">
    <source>
        <dbReference type="Proteomes" id="UP000217545"/>
    </source>
</evidence>
<evidence type="ECO:0000259" key="2">
    <source>
        <dbReference type="Pfam" id="PF00582"/>
    </source>
</evidence>
<dbReference type="PANTHER" id="PTHR46268">
    <property type="entry name" value="STRESS RESPONSE PROTEIN NHAX"/>
    <property type="match status" value="1"/>
</dbReference>
<dbReference type="SUPFAM" id="SSF52402">
    <property type="entry name" value="Adenine nucleotide alpha hydrolases-like"/>
    <property type="match status" value="1"/>
</dbReference>
<name>A0AAC9ZAG6_9RHOB</name>
<dbReference type="Gene3D" id="3.40.50.620">
    <property type="entry name" value="HUPs"/>
    <property type="match status" value="1"/>
</dbReference>
<dbReference type="AlphaFoldDB" id="A0AAC9ZAG6"/>
<dbReference type="Pfam" id="PF00582">
    <property type="entry name" value="Usp"/>
    <property type="match status" value="1"/>
</dbReference>
<comment type="similarity">
    <text evidence="1">Belongs to the universal stress protein A family.</text>
</comment>